<feature type="domain" description="J" evidence="2">
    <location>
        <begin position="402"/>
        <end position="466"/>
    </location>
</feature>
<dbReference type="SMART" id="SM00271">
    <property type="entry name" value="DnaJ"/>
    <property type="match status" value="1"/>
</dbReference>
<feature type="compositionally biased region" description="Polar residues" evidence="1">
    <location>
        <begin position="78"/>
        <end position="87"/>
    </location>
</feature>
<dbReference type="InterPro" id="IPR001623">
    <property type="entry name" value="DnaJ_domain"/>
</dbReference>
<dbReference type="Proteomes" id="UP000236370">
    <property type="component" value="Unassembled WGS sequence"/>
</dbReference>
<dbReference type="SUPFAM" id="SSF46565">
    <property type="entry name" value="Chaperone J-domain"/>
    <property type="match status" value="1"/>
</dbReference>
<feature type="compositionally biased region" description="Polar residues" evidence="1">
    <location>
        <begin position="181"/>
        <end position="191"/>
    </location>
</feature>
<evidence type="ECO:0000259" key="2">
    <source>
        <dbReference type="PROSITE" id="PS50076"/>
    </source>
</evidence>
<evidence type="ECO:0000256" key="1">
    <source>
        <dbReference type="SAM" id="MobiDB-lite"/>
    </source>
</evidence>
<dbReference type="AlphaFoldDB" id="A0A2J8K6Z7"/>
<accession>A0A2J8K6Z7</accession>
<protein>
    <submittedName>
        <fullName evidence="3">GAK isoform 20</fullName>
    </submittedName>
</protein>
<evidence type="ECO:0000313" key="3">
    <source>
        <dbReference type="EMBL" id="PNI30807.1"/>
    </source>
</evidence>
<dbReference type="EMBL" id="NBAG03000389">
    <property type="protein sequence ID" value="PNI30807.1"/>
    <property type="molecule type" value="Genomic_DNA"/>
</dbReference>
<feature type="region of interest" description="Disordered" evidence="1">
    <location>
        <begin position="1"/>
        <end position="141"/>
    </location>
</feature>
<dbReference type="PANTHER" id="PTHR23172">
    <property type="entry name" value="AUXILIN/CYCLIN G-ASSOCIATED KINASE-RELATED"/>
    <property type="match status" value="1"/>
</dbReference>
<feature type="compositionally biased region" description="Low complexity" evidence="1">
    <location>
        <begin position="36"/>
        <end position="50"/>
    </location>
</feature>
<dbReference type="Pfam" id="PF00226">
    <property type="entry name" value="DnaJ"/>
    <property type="match status" value="1"/>
</dbReference>
<comment type="caution">
    <text evidence="3">The sequence shown here is derived from an EMBL/GenBank/DDBJ whole genome shotgun (WGS) entry which is preliminary data.</text>
</comment>
<dbReference type="FunFam" id="1.10.287.110:FF:000002">
    <property type="entry name" value="putative tyrosine-protein phosphatase auxilin isoform X2"/>
    <property type="match status" value="1"/>
</dbReference>
<feature type="compositionally biased region" description="Polar residues" evidence="1">
    <location>
        <begin position="264"/>
        <end position="279"/>
    </location>
</feature>
<dbReference type="InterPro" id="IPR036869">
    <property type="entry name" value="J_dom_sf"/>
</dbReference>
<reference evidence="3 4" key="1">
    <citation type="submission" date="2017-12" db="EMBL/GenBank/DDBJ databases">
        <title>High-resolution comparative analysis of great ape genomes.</title>
        <authorList>
            <person name="Pollen A."/>
            <person name="Hastie A."/>
            <person name="Hormozdiari F."/>
            <person name="Dougherty M."/>
            <person name="Liu R."/>
            <person name="Chaisson M."/>
            <person name="Hoppe E."/>
            <person name="Hill C."/>
            <person name="Pang A."/>
            <person name="Hillier L."/>
            <person name="Baker C."/>
            <person name="Armstrong J."/>
            <person name="Shendure J."/>
            <person name="Paten B."/>
            <person name="Wilson R."/>
            <person name="Chao H."/>
            <person name="Schneider V."/>
            <person name="Ventura M."/>
            <person name="Kronenberg Z."/>
            <person name="Murali S."/>
            <person name="Gordon D."/>
            <person name="Cantsilieris S."/>
            <person name="Munson K."/>
            <person name="Nelson B."/>
            <person name="Raja A."/>
            <person name="Underwood J."/>
            <person name="Diekhans M."/>
            <person name="Fiddes I."/>
            <person name="Haussler D."/>
            <person name="Eichler E."/>
        </authorList>
    </citation>
    <scope>NUCLEOTIDE SEQUENCE [LARGE SCALE GENOMIC DNA]</scope>
    <source>
        <strain evidence="3">Yerkes chimp pedigree #C0471</strain>
    </source>
</reference>
<feature type="region of interest" description="Disordered" evidence="1">
    <location>
        <begin position="319"/>
        <end position="354"/>
    </location>
</feature>
<feature type="compositionally biased region" description="Polar residues" evidence="1">
    <location>
        <begin position="202"/>
        <end position="215"/>
    </location>
</feature>
<feature type="compositionally biased region" description="Low complexity" evidence="1">
    <location>
        <begin position="61"/>
        <end position="77"/>
    </location>
</feature>
<dbReference type="PANTHER" id="PTHR23172:SF34">
    <property type="entry name" value="CYCLIN-G-ASSOCIATED KINASE"/>
    <property type="match status" value="1"/>
</dbReference>
<feature type="non-terminal residue" evidence="3">
    <location>
        <position position="1"/>
    </location>
</feature>
<name>A0A2J8K6Z7_PANTR</name>
<dbReference type="Gene3D" id="1.10.287.110">
    <property type="entry name" value="DnaJ domain"/>
    <property type="match status" value="1"/>
</dbReference>
<feature type="region of interest" description="Disordered" evidence="1">
    <location>
        <begin position="158"/>
        <end position="305"/>
    </location>
</feature>
<sequence>VGAGPAVPPQACKAPSSNTDLLSCLLGPPEAASQGPPEDLLSEDPLLLASPAPPLSVQSTPRGGPPAAADPFGPLLPSSGNNSQPCSNPDLFGEFLNSDSVTVPPSFPSAHSAPPPSCSADFLHLGDLPGEPSKMTASSSNPDLLGGWAAWTETAASAVAPTPATEGPLFSSGGQPAPCGSQASWTKSQNPDPFADLGDLSSGLQDPQAQSTVSPRGQRVCTCSRRLPTGKLKPGVADTGAAASPHRHCGSPAGFPPGGFIPKTATTPKGSSSWQTSRPPAQGASWPPQAKPPPKACTQPRPNYASNFSVIGAREERGVRAPSFAQKPKVSENDFEDLLSNQGFSSRSDKKGPKTIAEMRKQDLAKDTDPLKLKLLDWIDGKERNIRALLSTLHTVLWDGESRWTPVGMADLVAPEQVKKHYRRAVLAVHPDKAAGQPYEQHAKMIFMELNDAWSEFENQGSRPLF</sequence>
<dbReference type="PROSITE" id="PS50076">
    <property type="entry name" value="DNAJ_2"/>
    <property type="match status" value="1"/>
</dbReference>
<dbReference type="CDD" id="cd06257">
    <property type="entry name" value="DnaJ"/>
    <property type="match status" value="1"/>
</dbReference>
<proteinExistence type="predicted"/>
<organism evidence="3 4">
    <name type="scientific">Pan troglodytes</name>
    <name type="common">Chimpanzee</name>
    <dbReference type="NCBI Taxonomy" id="9598"/>
    <lineage>
        <taxon>Eukaryota</taxon>
        <taxon>Metazoa</taxon>
        <taxon>Chordata</taxon>
        <taxon>Craniata</taxon>
        <taxon>Vertebrata</taxon>
        <taxon>Euteleostomi</taxon>
        <taxon>Mammalia</taxon>
        <taxon>Eutheria</taxon>
        <taxon>Euarchontoglires</taxon>
        <taxon>Primates</taxon>
        <taxon>Haplorrhini</taxon>
        <taxon>Catarrhini</taxon>
        <taxon>Hominidae</taxon>
        <taxon>Pan</taxon>
    </lineage>
</organism>
<evidence type="ECO:0000313" key="4">
    <source>
        <dbReference type="Proteomes" id="UP000236370"/>
    </source>
</evidence>
<gene>
    <name evidence="3" type="ORF">CK820_G0041101</name>
</gene>